<dbReference type="PANTHER" id="PTHR43046">
    <property type="entry name" value="GDP-MANNOSE MANNOSYL HYDROLASE"/>
    <property type="match status" value="1"/>
</dbReference>
<dbReference type="PROSITE" id="PS51462">
    <property type="entry name" value="NUDIX"/>
    <property type="match status" value="1"/>
</dbReference>
<dbReference type="InterPro" id="IPR015797">
    <property type="entry name" value="NUDIX_hydrolase-like_dom_sf"/>
</dbReference>
<feature type="domain" description="Nudix hydrolase" evidence="3">
    <location>
        <begin position="29"/>
        <end position="149"/>
    </location>
</feature>
<evidence type="ECO:0000256" key="2">
    <source>
        <dbReference type="ARBA" id="ARBA00022801"/>
    </source>
</evidence>
<dbReference type="STRING" id="1798370.A2Z00_01520"/>
<dbReference type="AlphaFoldDB" id="A0A1F5ZHB7"/>
<reference evidence="4 5" key="1">
    <citation type="journal article" date="2016" name="Nat. Commun.">
        <title>Thousands of microbial genomes shed light on interconnected biogeochemical processes in an aquifer system.</title>
        <authorList>
            <person name="Anantharaman K."/>
            <person name="Brown C.T."/>
            <person name="Hug L.A."/>
            <person name="Sharon I."/>
            <person name="Castelle C.J."/>
            <person name="Probst A.J."/>
            <person name="Thomas B.C."/>
            <person name="Singh A."/>
            <person name="Wilkins M.J."/>
            <person name="Karaoz U."/>
            <person name="Brodie E.L."/>
            <person name="Williams K.H."/>
            <person name="Hubbard S.S."/>
            <person name="Banfield J.F."/>
        </authorList>
    </citation>
    <scope>NUCLEOTIDE SEQUENCE [LARGE SCALE GENOMIC DNA]</scope>
</reference>
<dbReference type="EMBL" id="MFIZ01000013">
    <property type="protein sequence ID" value="OGG11840.1"/>
    <property type="molecule type" value="Genomic_DNA"/>
</dbReference>
<dbReference type="Pfam" id="PF00293">
    <property type="entry name" value="NUDIX"/>
    <property type="match status" value="1"/>
</dbReference>
<dbReference type="Proteomes" id="UP000177268">
    <property type="component" value="Unassembled WGS sequence"/>
</dbReference>
<evidence type="ECO:0000256" key="1">
    <source>
        <dbReference type="ARBA" id="ARBA00001946"/>
    </source>
</evidence>
<keyword evidence="2" id="KW-0378">Hydrolase</keyword>
<evidence type="ECO:0000313" key="4">
    <source>
        <dbReference type="EMBL" id="OGG11840.1"/>
    </source>
</evidence>
<dbReference type="Gene3D" id="3.90.79.10">
    <property type="entry name" value="Nucleoside Triphosphate Pyrophosphohydrolase"/>
    <property type="match status" value="1"/>
</dbReference>
<comment type="cofactor">
    <cofactor evidence="1">
        <name>Mg(2+)</name>
        <dbReference type="ChEBI" id="CHEBI:18420"/>
    </cofactor>
</comment>
<dbReference type="InterPro" id="IPR020084">
    <property type="entry name" value="NUDIX_hydrolase_CS"/>
</dbReference>
<proteinExistence type="predicted"/>
<accession>A0A1F5ZHB7</accession>
<dbReference type="PROSITE" id="PS00893">
    <property type="entry name" value="NUDIX_BOX"/>
    <property type="match status" value="1"/>
</dbReference>
<dbReference type="PANTHER" id="PTHR43046:SF16">
    <property type="entry name" value="ADP-RIBOSE PYROPHOSPHATASE YJHB-RELATED"/>
    <property type="match status" value="1"/>
</dbReference>
<evidence type="ECO:0000313" key="5">
    <source>
        <dbReference type="Proteomes" id="UP000177268"/>
    </source>
</evidence>
<protein>
    <recommendedName>
        <fullName evidence="3">Nudix hydrolase domain-containing protein</fullName>
    </recommendedName>
</protein>
<dbReference type="SUPFAM" id="SSF55811">
    <property type="entry name" value="Nudix"/>
    <property type="match status" value="1"/>
</dbReference>
<evidence type="ECO:0000259" key="3">
    <source>
        <dbReference type="PROSITE" id="PS51462"/>
    </source>
</evidence>
<organism evidence="4 5">
    <name type="scientific">Candidatus Gottesmanbacteria bacterium RBG_13_45_10</name>
    <dbReference type="NCBI Taxonomy" id="1798370"/>
    <lineage>
        <taxon>Bacteria</taxon>
        <taxon>Candidatus Gottesmaniibacteriota</taxon>
    </lineage>
</organism>
<sequence>MMYFLAKLWKLLRLPKDLQLRIMRVFQDQFLVGVTGVIFNENNEILLFKHTYRSYEWGLPGGYIKAKEHPKEGLEREIEEESGFVVSADMRYKIRTDRDTARLDIIYVGSFMGGAFHPSAEVVEGKFFSFDTLPRIRRNELVLIKKILERRKLGKIN</sequence>
<dbReference type="GO" id="GO:0016787">
    <property type="term" value="F:hydrolase activity"/>
    <property type="evidence" value="ECO:0007669"/>
    <property type="project" value="UniProtKB-KW"/>
</dbReference>
<dbReference type="InterPro" id="IPR000086">
    <property type="entry name" value="NUDIX_hydrolase_dom"/>
</dbReference>
<gene>
    <name evidence="4" type="ORF">A2Z00_01520</name>
</gene>
<name>A0A1F5ZHB7_9BACT</name>
<comment type="caution">
    <text evidence="4">The sequence shown here is derived from an EMBL/GenBank/DDBJ whole genome shotgun (WGS) entry which is preliminary data.</text>
</comment>